<evidence type="ECO:0000313" key="1">
    <source>
        <dbReference type="EMBL" id="GFO83831.1"/>
    </source>
</evidence>
<gene>
    <name evidence="1" type="ORF">ANBU17_01780</name>
</gene>
<dbReference type="Proteomes" id="UP000613208">
    <property type="component" value="Unassembled WGS sequence"/>
</dbReference>
<evidence type="ECO:0000313" key="2">
    <source>
        <dbReference type="Proteomes" id="UP000613208"/>
    </source>
</evidence>
<sequence length="42" mass="4624">MELSERDCHRLKAVFRKEDGNASGSRQDEGTVVLYVAGVNGE</sequence>
<comment type="caution">
    <text evidence="1">The sequence shown here is derived from an EMBL/GenBank/DDBJ whole genome shotgun (WGS) entry which is preliminary data.</text>
</comment>
<name>A0A916Q782_9FIRM</name>
<proteinExistence type="predicted"/>
<dbReference type="AlphaFoldDB" id="A0A916Q782"/>
<reference evidence="1" key="1">
    <citation type="submission" date="2020-06" db="EMBL/GenBank/DDBJ databases">
        <title>Characterization of fructooligosaccharide metabolism and fructooligosaccharide-degrading enzymes in human commensal butyrate producers.</title>
        <authorList>
            <person name="Tanno H."/>
            <person name="Fujii T."/>
            <person name="Hirano K."/>
            <person name="Maeno S."/>
            <person name="Tonozuka T."/>
            <person name="Sakamoto M."/>
            <person name="Ohkuma M."/>
            <person name="Tochio T."/>
            <person name="Endo A."/>
        </authorList>
    </citation>
    <scope>NUCLEOTIDE SEQUENCE</scope>
    <source>
        <strain evidence="1">JCM 17466</strain>
    </source>
</reference>
<organism evidence="1 2">
    <name type="scientific">Anaerostipes butyraticus</name>
    <dbReference type="NCBI Taxonomy" id="645466"/>
    <lineage>
        <taxon>Bacteria</taxon>
        <taxon>Bacillati</taxon>
        <taxon>Bacillota</taxon>
        <taxon>Clostridia</taxon>
        <taxon>Lachnospirales</taxon>
        <taxon>Lachnospiraceae</taxon>
        <taxon>Anaerostipes</taxon>
    </lineage>
</organism>
<keyword evidence="2" id="KW-1185">Reference proteome</keyword>
<protein>
    <submittedName>
        <fullName evidence="1">Uncharacterized protein</fullName>
    </submittedName>
</protein>
<accession>A0A916Q782</accession>
<dbReference type="EMBL" id="BLYI01000006">
    <property type="protein sequence ID" value="GFO83831.1"/>
    <property type="molecule type" value="Genomic_DNA"/>
</dbReference>